<keyword evidence="4 9" id="KW-0812">Transmembrane</keyword>
<dbReference type="GO" id="GO:0005886">
    <property type="term" value="C:plasma membrane"/>
    <property type="evidence" value="ECO:0007669"/>
    <property type="project" value="UniProtKB-SubCell"/>
</dbReference>
<keyword evidence="5 9" id="KW-0653">Protein transport</keyword>
<comment type="subunit">
    <text evidence="9">Forms a complex with SecD. Part of the essential Sec protein translocation apparatus which comprises SecA, SecYEG and auxiliary proteins SecDF. Other proteins may also be involved.</text>
</comment>
<dbReference type="GO" id="GO:0043952">
    <property type="term" value="P:protein transport by the Sec complex"/>
    <property type="evidence" value="ECO:0007669"/>
    <property type="project" value="UniProtKB-UniRule"/>
</dbReference>
<evidence type="ECO:0000256" key="3">
    <source>
        <dbReference type="ARBA" id="ARBA00022475"/>
    </source>
</evidence>
<feature type="transmembrane region" description="Helical" evidence="9">
    <location>
        <begin position="260"/>
        <end position="284"/>
    </location>
</feature>
<comment type="caution">
    <text evidence="11">The sequence shown here is derived from an EMBL/GenBank/DDBJ whole genome shotgun (WGS) entry which is preliminary data.</text>
</comment>
<comment type="similarity">
    <text evidence="9">Belongs to the SecD/SecF family. SecF subfamily.</text>
</comment>
<keyword evidence="7 9" id="KW-0811">Translocation</keyword>
<dbReference type="PANTHER" id="PTHR30081">
    <property type="entry name" value="PROTEIN-EXPORT MEMBRANE PROTEIN SEC"/>
    <property type="match status" value="1"/>
</dbReference>
<dbReference type="Proteomes" id="UP000485562">
    <property type="component" value="Unassembled WGS sequence"/>
</dbReference>
<evidence type="ECO:0000256" key="2">
    <source>
        <dbReference type="ARBA" id="ARBA00022448"/>
    </source>
</evidence>
<dbReference type="PRINTS" id="PR01755">
    <property type="entry name" value="SECFTRNLCASE"/>
</dbReference>
<feature type="transmembrane region" description="Helical" evidence="9">
    <location>
        <begin position="184"/>
        <end position="205"/>
    </location>
</feature>
<reference evidence="11" key="1">
    <citation type="submission" date="2017-02" db="EMBL/GenBank/DDBJ databases">
        <title>Delving into the versatile metabolic prowess of the omnipresent phylum Bacteroidetes.</title>
        <authorList>
            <person name="Nobu M.K."/>
            <person name="Mei R."/>
            <person name="Narihiro T."/>
            <person name="Kuroda K."/>
            <person name="Liu W.-T."/>
        </authorList>
    </citation>
    <scope>NUCLEOTIDE SEQUENCE</scope>
    <source>
        <strain evidence="11">ADurb.Bin131</strain>
    </source>
</reference>
<keyword evidence="3 9" id="KW-1003">Cell membrane</keyword>
<dbReference type="InterPro" id="IPR022813">
    <property type="entry name" value="SecD/SecF_arch_bac"/>
</dbReference>
<keyword evidence="8 9" id="KW-0472">Membrane</keyword>
<feature type="transmembrane region" description="Helical" evidence="9">
    <location>
        <begin position="236"/>
        <end position="254"/>
    </location>
</feature>
<dbReference type="Pfam" id="PF02355">
    <property type="entry name" value="SecD_SecF_C"/>
    <property type="match status" value="1"/>
</dbReference>
<organism evidence="11">
    <name type="scientific">candidate division TA06 bacterium ADurb.Bin131</name>
    <dbReference type="NCBI Taxonomy" id="1852827"/>
    <lineage>
        <taxon>Bacteria</taxon>
        <taxon>Bacteria division TA06</taxon>
    </lineage>
</organism>
<gene>
    <name evidence="9" type="primary">secF</name>
    <name evidence="11" type="ORF">BWX89_01742</name>
</gene>
<comment type="function">
    <text evidence="9">Part of the Sec protein translocase complex. Interacts with the SecYEG preprotein conducting channel. SecDF uses the proton motive force (PMF) to complete protein translocation after the ATP-dependent function of SecA.</text>
</comment>
<dbReference type="EMBL" id="MWDQ01000150">
    <property type="protein sequence ID" value="OQB71818.1"/>
    <property type="molecule type" value="Genomic_DNA"/>
</dbReference>
<keyword evidence="6 9" id="KW-1133">Transmembrane helix</keyword>
<dbReference type="PANTHER" id="PTHR30081:SF8">
    <property type="entry name" value="PROTEIN TRANSLOCASE SUBUNIT SECF"/>
    <property type="match status" value="1"/>
</dbReference>
<evidence type="ECO:0000256" key="1">
    <source>
        <dbReference type="ARBA" id="ARBA00004651"/>
    </source>
</evidence>
<sequence length="296" mass="33085">MELIKKTNIDFMGKRKWFYIFSLAIIVIGMTVFGIRGRANFGVDFVGGDLLQIKLVSPASVADVRDQLKNLNIPEITVQEVGTEHNEFIIKSSPDTADRIINALESNYGKENIEVLSKSVVSPSMSVTLRKKSLFAFLVGIIGILIYLTIRFEFHFATCATISIFHDLLIILAILAFSGKSIDGTIIAALLTIAGYSVNDTVVVFDRVRENIRKTRSKNYFELFNLSINETISRTLLTGLSVIVVVILLFFFGGEPLKDFAYTLFFGFIFGTYSSIFVASAILVDWQKKSAFRLNL</sequence>
<dbReference type="GO" id="GO:0015450">
    <property type="term" value="F:protein-transporting ATPase activity"/>
    <property type="evidence" value="ECO:0007669"/>
    <property type="project" value="InterPro"/>
</dbReference>
<dbReference type="InterPro" id="IPR048634">
    <property type="entry name" value="SecD_SecF_C"/>
</dbReference>
<evidence type="ECO:0000256" key="9">
    <source>
        <dbReference type="HAMAP-Rule" id="MF_01464"/>
    </source>
</evidence>
<dbReference type="GO" id="GO:0065002">
    <property type="term" value="P:intracellular protein transmembrane transport"/>
    <property type="evidence" value="ECO:0007669"/>
    <property type="project" value="UniProtKB-UniRule"/>
</dbReference>
<accession>A0A1V6C4G9</accession>
<proteinExistence type="inferred from homology"/>
<feature type="transmembrane region" description="Helical" evidence="9">
    <location>
        <begin position="133"/>
        <end position="150"/>
    </location>
</feature>
<dbReference type="Gene3D" id="1.20.1640.10">
    <property type="entry name" value="Multidrug efflux transporter AcrB transmembrane domain"/>
    <property type="match status" value="1"/>
</dbReference>
<dbReference type="NCBIfam" id="TIGR00916">
    <property type="entry name" value="2A0604s01"/>
    <property type="match status" value="1"/>
</dbReference>
<dbReference type="AlphaFoldDB" id="A0A1V6C4G9"/>
<evidence type="ECO:0000256" key="8">
    <source>
        <dbReference type="ARBA" id="ARBA00023136"/>
    </source>
</evidence>
<evidence type="ECO:0000256" key="5">
    <source>
        <dbReference type="ARBA" id="ARBA00022927"/>
    </source>
</evidence>
<evidence type="ECO:0000256" key="6">
    <source>
        <dbReference type="ARBA" id="ARBA00022989"/>
    </source>
</evidence>
<keyword evidence="2 9" id="KW-0813">Transport</keyword>
<feature type="transmembrane region" description="Helical" evidence="9">
    <location>
        <begin position="157"/>
        <end position="178"/>
    </location>
</feature>
<name>A0A1V6C4G9_UNCT6</name>
<dbReference type="InterPro" id="IPR022645">
    <property type="entry name" value="SecD/SecF_bac"/>
</dbReference>
<dbReference type="SUPFAM" id="SSF82866">
    <property type="entry name" value="Multidrug efflux transporter AcrB transmembrane domain"/>
    <property type="match status" value="1"/>
</dbReference>
<feature type="domain" description="Protein export membrane protein SecD/SecF C-terminal" evidence="10">
    <location>
        <begin position="106"/>
        <end position="288"/>
    </location>
</feature>
<dbReference type="InterPro" id="IPR005665">
    <property type="entry name" value="SecF_bac"/>
</dbReference>
<comment type="subcellular location">
    <subcellularLocation>
        <location evidence="1 9">Cell membrane</location>
        <topology evidence="1 9">Multi-pass membrane protein</topology>
    </subcellularLocation>
</comment>
<dbReference type="GO" id="GO:0006605">
    <property type="term" value="P:protein targeting"/>
    <property type="evidence" value="ECO:0007669"/>
    <property type="project" value="UniProtKB-UniRule"/>
</dbReference>
<protein>
    <recommendedName>
        <fullName evidence="9">Protein-export membrane protein SecF</fullName>
    </recommendedName>
</protein>
<dbReference type="HAMAP" id="MF_01464_B">
    <property type="entry name" value="SecF_B"/>
    <property type="match status" value="1"/>
</dbReference>
<evidence type="ECO:0000259" key="10">
    <source>
        <dbReference type="Pfam" id="PF02355"/>
    </source>
</evidence>
<dbReference type="InterPro" id="IPR055344">
    <property type="entry name" value="SecD_SecF_C_bact"/>
</dbReference>
<feature type="transmembrane region" description="Helical" evidence="9">
    <location>
        <begin position="16"/>
        <end position="35"/>
    </location>
</feature>
<evidence type="ECO:0000313" key="11">
    <source>
        <dbReference type="EMBL" id="OQB71818.1"/>
    </source>
</evidence>
<dbReference type="NCBIfam" id="TIGR00966">
    <property type="entry name" value="transloc_SecF"/>
    <property type="match status" value="1"/>
</dbReference>
<evidence type="ECO:0000256" key="4">
    <source>
        <dbReference type="ARBA" id="ARBA00022692"/>
    </source>
</evidence>
<evidence type="ECO:0000256" key="7">
    <source>
        <dbReference type="ARBA" id="ARBA00023010"/>
    </source>
</evidence>